<sequence>MNNLQGFHPLSPAPGTKVGEGTIAKELKSITEKETEEAHPDTSENLDQPEEQGAAAPVPKTTETVTEGAGVEFGSKTQSKYQFNFIPNVNNVPPKLNYNFPTVKSHPTTSTANYSNFPPLINSNPVVNHQPLVQAARMPNVISLTKFTTKTISQAMVDIVYAMGFIPFNDRSSDSRSISISVRRQCFTMVFKFR</sequence>
<evidence type="ECO:0000313" key="3">
    <source>
        <dbReference type="Proteomes" id="UP000596742"/>
    </source>
</evidence>
<dbReference type="EMBL" id="UYJE01008454">
    <property type="protein sequence ID" value="VDI64013.1"/>
    <property type="molecule type" value="Genomic_DNA"/>
</dbReference>
<evidence type="ECO:0000256" key="1">
    <source>
        <dbReference type="SAM" id="MobiDB-lite"/>
    </source>
</evidence>
<gene>
    <name evidence="2" type="ORF">MGAL_10B027724</name>
</gene>
<accession>A0A8B6GHR6</accession>
<feature type="compositionally biased region" description="Low complexity" evidence="1">
    <location>
        <begin position="61"/>
        <end position="72"/>
    </location>
</feature>
<name>A0A8B6GHR6_MYTGA</name>
<organism evidence="2 3">
    <name type="scientific">Mytilus galloprovincialis</name>
    <name type="common">Mediterranean mussel</name>
    <dbReference type="NCBI Taxonomy" id="29158"/>
    <lineage>
        <taxon>Eukaryota</taxon>
        <taxon>Metazoa</taxon>
        <taxon>Spiralia</taxon>
        <taxon>Lophotrochozoa</taxon>
        <taxon>Mollusca</taxon>
        <taxon>Bivalvia</taxon>
        <taxon>Autobranchia</taxon>
        <taxon>Pteriomorphia</taxon>
        <taxon>Mytilida</taxon>
        <taxon>Mytiloidea</taxon>
        <taxon>Mytilidae</taxon>
        <taxon>Mytilinae</taxon>
        <taxon>Mytilus</taxon>
    </lineage>
</organism>
<protein>
    <submittedName>
        <fullName evidence="2">Uncharacterized protein</fullName>
    </submittedName>
</protein>
<proteinExistence type="predicted"/>
<feature type="region of interest" description="Disordered" evidence="1">
    <location>
        <begin position="1"/>
        <end position="73"/>
    </location>
</feature>
<reference evidence="2" key="1">
    <citation type="submission" date="2018-11" db="EMBL/GenBank/DDBJ databases">
        <authorList>
            <person name="Alioto T."/>
            <person name="Alioto T."/>
        </authorList>
    </citation>
    <scope>NUCLEOTIDE SEQUENCE</scope>
</reference>
<dbReference type="AlphaFoldDB" id="A0A8B6GHR6"/>
<evidence type="ECO:0000313" key="2">
    <source>
        <dbReference type="EMBL" id="VDI64013.1"/>
    </source>
</evidence>
<comment type="caution">
    <text evidence="2">The sequence shown here is derived from an EMBL/GenBank/DDBJ whole genome shotgun (WGS) entry which is preliminary data.</text>
</comment>
<feature type="compositionally biased region" description="Basic and acidic residues" evidence="1">
    <location>
        <begin position="23"/>
        <end position="42"/>
    </location>
</feature>
<keyword evidence="3" id="KW-1185">Reference proteome</keyword>
<dbReference type="Proteomes" id="UP000596742">
    <property type="component" value="Unassembled WGS sequence"/>
</dbReference>